<organism evidence="1 2">
    <name type="scientific">Onchocerca volvulus</name>
    <dbReference type="NCBI Taxonomy" id="6282"/>
    <lineage>
        <taxon>Eukaryota</taxon>
        <taxon>Metazoa</taxon>
        <taxon>Ecdysozoa</taxon>
        <taxon>Nematoda</taxon>
        <taxon>Chromadorea</taxon>
        <taxon>Rhabditida</taxon>
        <taxon>Spirurina</taxon>
        <taxon>Spiruromorpha</taxon>
        <taxon>Filarioidea</taxon>
        <taxon>Onchocercidae</taxon>
        <taxon>Onchocerca</taxon>
    </lineage>
</organism>
<accession>A0A8R1TXJ6</accession>
<evidence type="ECO:0000313" key="2">
    <source>
        <dbReference type="Proteomes" id="UP000024404"/>
    </source>
</evidence>
<dbReference type="AlphaFoldDB" id="A0A8R1TXJ6"/>
<proteinExistence type="predicted"/>
<dbReference type="OMA" id="FECYTCN"/>
<reference evidence="1" key="2">
    <citation type="submission" date="2022-06" db="UniProtKB">
        <authorList>
            <consortium name="EnsemblMetazoa"/>
        </authorList>
    </citation>
    <scope>IDENTIFICATION</scope>
</reference>
<name>A0A8R1TXJ6_ONCVO</name>
<keyword evidence="2" id="KW-1185">Reference proteome</keyword>
<dbReference type="EnsemblMetazoa" id="OVOC6566.1">
    <property type="protein sequence ID" value="OVOC6566.1"/>
    <property type="gene ID" value="WBGene00243375"/>
</dbReference>
<protein>
    <submittedName>
        <fullName evidence="1">Uncharacterized protein</fullName>
    </submittedName>
</protein>
<evidence type="ECO:0000313" key="1">
    <source>
        <dbReference type="EnsemblMetazoa" id="OVOC6566.1"/>
    </source>
</evidence>
<reference evidence="2" key="1">
    <citation type="submission" date="2013-10" db="EMBL/GenBank/DDBJ databases">
        <title>Genome sequencing of Onchocerca volvulus.</title>
        <authorList>
            <person name="Cotton J."/>
            <person name="Tsai J."/>
            <person name="Stanley E."/>
            <person name="Tracey A."/>
            <person name="Holroyd N."/>
            <person name="Lustigman S."/>
            <person name="Berriman M."/>
        </authorList>
    </citation>
    <scope>NUCLEOTIDE SEQUENCE</scope>
</reference>
<dbReference type="Proteomes" id="UP000024404">
    <property type="component" value="Unassembled WGS sequence"/>
</dbReference>
<dbReference type="EMBL" id="CMVM020000177">
    <property type="status" value="NOT_ANNOTATED_CDS"/>
    <property type="molecule type" value="Genomic_DNA"/>
</dbReference>
<sequence>MSKCSQTNVSKTSNKPSCDIVKFEMKIVFYLVIFTPAMAFQCFQCNNGVDEDDTKPCIDQETKCPKNAKSCSTILYVSQQDDKIHMRKFCTTPDTSVSQYLRLFPNSAMCQNIFTNQEHVRHKPLMERRRREALPPAPPRQYKNNLLCICTTSLCNGSTHREIINRIMLNSTRYNVDIDSSLQELDN</sequence>